<dbReference type="eggNOG" id="COG0456">
    <property type="taxonomic scope" value="Bacteria"/>
</dbReference>
<keyword evidence="3" id="KW-1185">Reference proteome</keyword>
<feature type="domain" description="N-acetyltransferase" evidence="1">
    <location>
        <begin position="4"/>
        <end position="153"/>
    </location>
</feature>
<gene>
    <name evidence="2" type="ORF">GARC_3945</name>
</gene>
<dbReference type="PROSITE" id="PS51186">
    <property type="entry name" value="GNAT"/>
    <property type="match status" value="1"/>
</dbReference>
<comment type="caution">
    <text evidence="2">The sequence shown here is derived from an EMBL/GenBank/DDBJ whole genome shotgun (WGS) entry which is preliminary data.</text>
</comment>
<dbReference type="EMBL" id="BAEO01000056">
    <property type="protein sequence ID" value="GAC20897.1"/>
    <property type="molecule type" value="Genomic_DNA"/>
</dbReference>
<proteinExistence type="predicted"/>
<dbReference type="AlphaFoldDB" id="K6YRX0"/>
<sequence>MSNITIRAAVQADLPVLKGFEQGIIATERPFNDCLKSQNICYYDIGALIDSENSNVVVAEDNGVIVGSGYARIKQSKAHLNHELHTYLGFMYVAPSHRGQGINQMVIETLIQWGKDQGMRDFYLEAYADNIPALNAYKKLGFQASLIEMKLSQ</sequence>
<protein>
    <submittedName>
        <fullName evidence="2">Possible acetyltransferase</fullName>
    </submittedName>
</protein>
<dbReference type="CDD" id="cd04301">
    <property type="entry name" value="NAT_SF"/>
    <property type="match status" value="1"/>
</dbReference>
<evidence type="ECO:0000313" key="2">
    <source>
        <dbReference type="EMBL" id="GAC20897.1"/>
    </source>
</evidence>
<dbReference type="SUPFAM" id="SSF55729">
    <property type="entry name" value="Acyl-CoA N-acyltransferases (Nat)"/>
    <property type="match status" value="1"/>
</dbReference>
<evidence type="ECO:0000259" key="1">
    <source>
        <dbReference type="PROSITE" id="PS51186"/>
    </source>
</evidence>
<reference evidence="2 3" key="1">
    <citation type="journal article" date="2017" name="Antonie Van Leeuwenhoek">
        <title>Rhizobium rhizosphaerae sp. nov., a novel species isolated from rice rhizosphere.</title>
        <authorList>
            <person name="Zhao J.J."/>
            <person name="Zhang J."/>
            <person name="Zhang R.J."/>
            <person name="Zhang C.W."/>
            <person name="Yin H.Q."/>
            <person name="Zhang X.X."/>
        </authorList>
    </citation>
    <scope>NUCLEOTIDE SEQUENCE [LARGE SCALE GENOMIC DNA]</scope>
    <source>
        <strain evidence="2 3">BSs20135</strain>
    </source>
</reference>
<dbReference type="Gene3D" id="3.40.630.30">
    <property type="match status" value="1"/>
</dbReference>
<dbReference type="RefSeq" id="WP_007623303.1">
    <property type="nucleotide sequence ID" value="NZ_BAEO01000056.1"/>
</dbReference>
<name>K6YRX0_9ALTE</name>
<keyword evidence="2" id="KW-0808">Transferase</keyword>
<accession>K6YRX0</accession>
<dbReference type="STRING" id="493475.GARC_3945"/>
<organism evidence="2 3">
    <name type="scientific">Paraglaciecola arctica BSs20135</name>
    <dbReference type="NCBI Taxonomy" id="493475"/>
    <lineage>
        <taxon>Bacteria</taxon>
        <taxon>Pseudomonadati</taxon>
        <taxon>Pseudomonadota</taxon>
        <taxon>Gammaproteobacteria</taxon>
        <taxon>Alteromonadales</taxon>
        <taxon>Alteromonadaceae</taxon>
        <taxon>Paraglaciecola</taxon>
    </lineage>
</organism>
<dbReference type="GO" id="GO:0016747">
    <property type="term" value="F:acyltransferase activity, transferring groups other than amino-acyl groups"/>
    <property type="evidence" value="ECO:0007669"/>
    <property type="project" value="InterPro"/>
</dbReference>
<dbReference type="Proteomes" id="UP000006327">
    <property type="component" value="Unassembled WGS sequence"/>
</dbReference>
<dbReference type="PANTHER" id="PTHR43072">
    <property type="entry name" value="N-ACETYLTRANSFERASE"/>
    <property type="match status" value="1"/>
</dbReference>
<evidence type="ECO:0000313" key="3">
    <source>
        <dbReference type="Proteomes" id="UP000006327"/>
    </source>
</evidence>
<dbReference type="Pfam" id="PF00583">
    <property type="entry name" value="Acetyltransf_1"/>
    <property type="match status" value="1"/>
</dbReference>
<dbReference type="InterPro" id="IPR016181">
    <property type="entry name" value="Acyl_CoA_acyltransferase"/>
</dbReference>
<dbReference type="OrthoDB" id="1450704at2"/>
<dbReference type="InterPro" id="IPR000182">
    <property type="entry name" value="GNAT_dom"/>
</dbReference>